<evidence type="ECO:0000313" key="5">
    <source>
        <dbReference type="Proteomes" id="UP000053593"/>
    </source>
</evidence>
<dbReference type="PANTHER" id="PTHR10963:SF24">
    <property type="entry name" value="GLYCOSIDASE C21B10.07-RELATED"/>
    <property type="match status" value="1"/>
</dbReference>
<dbReference type="OrthoDB" id="192832at2759"/>
<feature type="compositionally biased region" description="Low complexity" evidence="1">
    <location>
        <begin position="84"/>
        <end position="127"/>
    </location>
</feature>
<dbReference type="EMBL" id="KN834815">
    <property type="protein sequence ID" value="KIK54568.1"/>
    <property type="molecule type" value="Genomic_DNA"/>
</dbReference>
<dbReference type="PANTHER" id="PTHR10963">
    <property type="entry name" value="GLYCOSYL HYDROLASE-RELATED"/>
    <property type="match status" value="1"/>
</dbReference>
<dbReference type="Gene3D" id="2.60.120.200">
    <property type="match status" value="1"/>
</dbReference>
<evidence type="ECO:0000259" key="3">
    <source>
        <dbReference type="PROSITE" id="PS51762"/>
    </source>
</evidence>
<gene>
    <name evidence="4" type="ORF">GYMLUDRAFT_48719</name>
</gene>
<evidence type="ECO:0000256" key="2">
    <source>
        <dbReference type="SAM" id="SignalP"/>
    </source>
</evidence>
<dbReference type="InterPro" id="IPR050546">
    <property type="entry name" value="Glycosyl_Hydrlase_16"/>
</dbReference>
<dbReference type="AlphaFoldDB" id="A0A0D0CI12"/>
<dbReference type="InterPro" id="IPR000757">
    <property type="entry name" value="Beta-glucanase-like"/>
</dbReference>
<dbReference type="GO" id="GO:0009251">
    <property type="term" value="P:glucan catabolic process"/>
    <property type="evidence" value="ECO:0007669"/>
    <property type="project" value="TreeGrafter"/>
</dbReference>
<dbReference type="Proteomes" id="UP000053593">
    <property type="component" value="Unassembled WGS sequence"/>
</dbReference>
<dbReference type="HOGENOM" id="CLU_016972_0_2_1"/>
<evidence type="ECO:0000256" key="1">
    <source>
        <dbReference type="SAM" id="MobiDB-lite"/>
    </source>
</evidence>
<name>A0A0D0CI12_9AGAR</name>
<dbReference type="SUPFAM" id="SSF49899">
    <property type="entry name" value="Concanavalin A-like lectins/glucanases"/>
    <property type="match status" value="1"/>
</dbReference>
<dbReference type="PROSITE" id="PS51762">
    <property type="entry name" value="GH16_2"/>
    <property type="match status" value="1"/>
</dbReference>
<evidence type="ECO:0000313" key="4">
    <source>
        <dbReference type="EMBL" id="KIK54568.1"/>
    </source>
</evidence>
<accession>A0A0D0CI12</accession>
<keyword evidence="5" id="KW-1185">Reference proteome</keyword>
<reference evidence="4 5" key="1">
    <citation type="submission" date="2014-04" db="EMBL/GenBank/DDBJ databases">
        <title>Evolutionary Origins and Diversification of the Mycorrhizal Mutualists.</title>
        <authorList>
            <consortium name="DOE Joint Genome Institute"/>
            <consortium name="Mycorrhizal Genomics Consortium"/>
            <person name="Kohler A."/>
            <person name="Kuo A."/>
            <person name="Nagy L.G."/>
            <person name="Floudas D."/>
            <person name="Copeland A."/>
            <person name="Barry K.W."/>
            <person name="Cichocki N."/>
            <person name="Veneault-Fourrey C."/>
            <person name="LaButti K."/>
            <person name="Lindquist E.A."/>
            <person name="Lipzen A."/>
            <person name="Lundell T."/>
            <person name="Morin E."/>
            <person name="Murat C."/>
            <person name="Riley R."/>
            <person name="Ohm R."/>
            <person name="Sun H."/>
            <person name="Tunlid A."/>
            <person name="Henrissat B."/>
            <person name="Grigoriev I.V."/>
            <person name="Hibbett D.S."/>
            <person name="Martin F."/>
        </authorList>
    </citation>
    <scope>NUCLEOTIDE SEQUENCE [LARGE SCALE GENOMIC DNA]</scope>
    <source>
        <strain evidence="4 5">FD-317 M1</strain>
    </source>
</reference>
<keyword evidence="4" id="KW-0378">Hydrolase</keyword>
<dbReference type="GO" id="GO:0004553">
    <property type="term" value="F:hydrolase activity, hydrolyzing O-glycosyl compounds"/>
    <property type="evidence" value="ECO:0007669"/>
    <property type="project" value="InterPro"/>
</dbReference>
<protein>
    <submittedName>
        <fullName evidence="4">Glycoside hydrolase family 16 protein</fullName>
    </submittedName>
</protein>
<dbReference type="InterPro" id="IPR013320">
    <property type="entry name" value="ConA-like_dom_sf"/>
</dbReference>
<feature type="region of interest" description="Disordered" evidence="1">
    <location>
        <begin position="76"/>
        <end position="133"/>
    </location>
</feature>
<proteinExistence type="predicted"/>
<feature type="domain" description="GH16" evidence="3">
    <location>
        <begin position="139"/>
        <end position="396"/>
    </location>
</feature>
<dbReference type="Pfam" id="PF26113">
    <property type="entry name" value="GH16_XgeA"/>
    <property type="match status" value="1"/>
</dbReference>
<dbReference type="CDD" id="cd02181">
    <property type="entry name" value="GH16_fungal_Lam16A_glucanase"/>
    <property type="match status" value="1"/>
</dbReference>
<sequence>MLFLYHSLLFACLLIFLHDSVSATNVASRLAQRTARHIQGFTRDLNIALDAVLLSRQSSEPQIRLTTNSQAEFCKIESGGGGTVSSEGNNSSSTSGSGTSGSSGSSSSSSSSGSSGSAGSSTHTASSPVTSSTGVAVSSPWKLVEEHSGNNFFDGWTFTDSADIWTHGIANYVDQGTANSNNLTQITSGGTAIMRVETTPTVSDNRQSIRITTNSAYNTGLWILDALHMPTGCGTWPAFWTNGPNWPAGGEIDIVEGVGDNTNNQATLHTLEGCSLSSSNLFTGSAVTSTDCVSTGGGCGIRSGSTVSYGAAFNDNDGGVFTMTLNSSGIAVWFFERSSIPSDITAGTPLPDSWGTPFARWSSSTCNISGLFGYQSTIFDTTLCGDLAGSVWSSAGAPGQEQSCAARTGVSDCDTFVRNNGASFQEAYWEVLSVKIYQIPS</sequence>
<feature type="signal peptide" evidence="2">
    <location>
        <begin position="1"/>
        <end position="23"/>
    </location>
</feature>
<feature type="chain" id="PRO_5002220316" evidence="2">
    <location>
        <begin position="24"/>
        <end position="441"/>
    </location>
</feature>
<organism evidence="4 5">
    <name type="scientific">Collybiopsis luxurians FD-317 M1</name>
    <dbReference type="NCBI Taxonomy" id="944289"/>
    <lineage>
        <taxon>Eukaryota</taxon>
        <taxon>Fungi</taxon>
        <taxon>Dikarya</taxon>
        <taxon>Basidiomycota</taxon>
        <taxon>Agaricomycotina</taxon>
        <taxon>Agaricomycetes</taxon>
        <taxon>Agaricomycetidae</taxon>
        <taxon>Agaricales</taxon>
        <taxon>Marasmiineae</taxon>
        <taxon>Omphalotaceae</taxon>
        <taxon>Collybiopsis</taxon>
        <taxon>Collybiopsis luxurians</taxon>
    </lineage>
</organism>
<keyword evidence="2" id="KW-0732">Signal</keyword>